<evidence type="ECO:0000256" key="3">
    <source>
        <dbReference type="ARBA" id="ARBA00022519"/>
    </source>
</evidence>
<dbReference type="NCBIfam" id="NF005919">
    <property type="entry name" value="PRK07920.1"/>
    <property type="match status" value="1"/>
</dbReference>
<organism evidence="7 8">
    <name type="scientific">Bifidobacterium crudilactis</name>
    <dbReference type="NCBI Taxonomy" id="327277"/>
    <lineage>
        <taxon>Bacteria</taxon>
        <taxon>Bacillati</taxon>
        <taxon>Actinomycetota</taxon>
        <taxon>Actinomycetes</taxon>
        <taxon>Bifidobacteriales</taxon>
        <taxon>Bifidobacteriaceae</taxon>
        <taxon>Bifidobacterium</taxon>
    </lineage>
</organism>
<dbReference type="RefSeq" id="WP_273172109.1">
    <property type="nucleotide sequence ID" value="NZ_JAAXZR010000004.1"/>
</dbReference>
<evidence type="ECO:0000256" key="6">
    <source>
        <dbReference type="ARBA" id="ARBA00023315"/>
    </source>
</evidence>
<sequence length="336" mass="37197">MNAVLSALARHASWFPEGLIRLLFMGVADFAWLFRLGGVRQLERNLCRVLTHRDGVPGRRQLRRVSRQAMKSYFLYFAEALTVGARSSGQLKARVRGDGEGLPSIRRQCVESSAPIAMGHQGNWDYAGFWANDAIAPVTTVAERLSDERMLHTFVNIREQLGMTILLTGHQGLTGQLEQALQQPHVVVPLLADRDLSRHGVFVQAFGSTIRVARGPATIALQSGRPLYVVNMHTEALHGKRKRAAGVGSGQVCTVSGPILPEDYAGMSTEDAVKAVSQAWVNVWAAGIEAHPEDWHMLQPIFIEDLDMQRLHGVPEDIRTDIDTVSERARARSERI</sequence>
<evidence type="ECO:0000256" key="5">
    <source>
        <dbReference type="ARBA" id="ARBA00023136"/>
    </source>
</evidence>
<dbReference type="GO" id="GO:0016746">
    <property type="term" value="F:acyltransferase activity"/>
    <property type="evidence" value="ECO:0007669"/>
    <property type="project" value="UniProtKB-KW"/>
</dbReference>
<dbReference type="EMBL" id="JAAXZR010000004">
    <property type="protein sequence ID" value="NLT78805.1"/>
    <property type="molecule type" value="Genomic_DNA"/>
</dbReference>
<keyword evidence="6 7" id="KW-0012">Acyltransferase</keyword>
<keyword evidence="5" id="KW-0472">Membrane</keyword>
<dbReference type="PANTHER" id="PTHR30606">
    <property type="entry name" value="LIPID A BIOSYNTHESIS LAUROYL ACYLTRANSFERASE"/>
    <property type="match status" value="1"/>
</dbReference>
<dbReference type="GO" id="GO:0009247">
    <property type="term" value="P:glycolipid biosynthetic process"/>
    <property type="evidence" value="ECO:0007669"/>
    <property type="project" value="UniProtKB-ARBA"/>
</dbReference>
<name>A0A971CXG4_9BIFI</name>
<dbReference type="PANTHER" id="PTHR30606:SF10">
    <property type="entry name" value="PHOSPHATIDYLINOSITOL MANNOSIDE ACYLTRANSFERASE"/>
    <property type="match status" value="1"/>
</dbReference>
<comment type="caution">
    <text evidence="7">The sequence shown here is derived from an EMBL/GenBank/DDBJ whole genome shotgun (WGS) entry which is preliminary data.</text>
</comment>
<dbReference type="GO" id="GO:0005886">
    <property type="term" value="C:plasma membrane"/>
    <property type="evidence" value="ECO:0007669"/>
    <property type="project" value="UniProtKB-SubCell"/>
</dbReference>
<evidence type="ECO:0000313" key="8">
    <source>
        <dbReference type="Proteomes" id="UP000767327"/>
    </source>
</evidence>
<reference evidence="7" key="1">
    <citation type="journal article" date="2020" name="Biotechnol. Biofuels">
        <title>New insights from the biogas microbiome by comprehensive genome-resolved metagenomics of nearly 1600 species originating from multiple anaerobic digesters.</title>
        <authorList>
            <person name="Campanaro S."/>
            <person name="Treu L."/>
            <person name="Rodriguez-R L.M."/>
            <person name="Kovalovszki A."/>
            <person name="Ziels R.M."/>
            <person name="Maus I."/>
            <person name="Zhu X."/>
            <person name="Kougias P.G."/>
            <person name="Basile A."/>
            <person name="Luo G."/>
            <person name="Schluter A."/>
            <person name="Konstantinidis K.T."/>
            <person name="Angelidaki I."/>
        </authorList>
    </citation>
    <scope>NUCLEOTIDE SEQUENCE</scope>
    <source>
        <strain evidence="7">AS01afH2WH_6</strain>
    </source>
</reference>
<comment type="subcellular location">
    <subcellularLocation>
        <location evidence="1">Cell inner membrane</location>
    </subcellularLocation>
</comment>
<evidence type="ECO:0000256" key="1">
    <source>
        <dbReference type="ARBA" id="ARBA00004533"/>
    </source>
</evidence>
<proteinExistence type="predicted"/>
<dbReference type="Proteomes" id="UP000767327">
    <property type="component" value="Unassembled WGS sequence"/>
</dbReference>
<keyword evidence="4" id="KW-0808">Transferase</keyword>
<evidence type="ECO:0000256" key="4">
    <source>
        <dbReference type="ARBA" id="ARBA00022679"/>
    </source>
</evidence>
<accession>A0A971CXG4</accession>
<dbReference type="InterPro" id="IPR004960">
    <property type="entry name" value="LipA_acyltrans"/>
</dbReference>
<dbReference type="Pfam" id="PF03279">
    <property type="entry name" value="Lip_A_acyltrans"/>
    <property type="match status" value="1"/>
</dbReference>
<evidence type="ECO:0000313" key="7">
    <source>
        <dbReference type="EMBL" id="NLT78805.1"/>
    </source>
</evidence>
<keyword evidence="2" id="KW-1003">Cell membrane</keyword>
<evidence type="ECO:0000256" key="2">
    <source>
        <dbReference type="ARBA" id="ARBA00022475"/>
    </source>
</evidence>
<gene>
    <name evidence="7" type="ORF">GXW98_00750</name>
</gene>
<keyword evidence="3" id="KW-0997">Cell inner membrane</keyword>
<reference evidence="7" key="2">
    <citation type="submission" date="2020-01" db="EMBL/GenBank/DDBJ databases">
        <authorList>
            <person name="Campanaro S."/>
        </authorList>
    </citation>
    <scope>NUCLEOTIDE SEQUENCE</scope>
    <source>
        <strain evidence="7">AS01afH2WH_6</strain>
    </source>
</reference>
<dbReference type="AlphaFoldDB" id="A0A971CXG4"/>
<protein>
    <submittedName>
        <fullName evidence="7">Phosphatidylinositol mannoside acyltransferase</fullName>
    </submittedName>
</protein>